<name>A0ABW4RZD5_9ACTN</name>
<reference evidence="3" key="1">
    <citation type="journal article" date="2019" name="Int. J. Syst. Evol. Microbiol.">
        <title>The Global Catalogue of Microorganisms (GCM) 10K type strain sequencing project: providing services to taxonomists for standard genome sequencing and annotation.</title>
        <authorList>
            <consortium name="The Broad Institute Genomics Platform"/>
            <consortium name="The Broad Institute Genome Sequencing Center for Infectious Disease"/>
            <person name="Wu L."/>
            <person name="Ma J."/>
        </authorList>
    </citation>
    <scope>NUCLEOTIDE SEQUENCE [LARGE SCALE GENOMIC DNA]</scope>
    <source>
        <strain evidence="3">CAIM 431</strain>
    </source>
</reference>
<dbReference type="Proteomes" id="UP001597326">
    <property type="component" value="Unassembled WGS sequence"/>
</dbReference>
<dbReference type="SUPFAM" id="SSF55729">
    <property type="entry name" value="Acyl-CoA N-acyltransferases (Nat)"/>
    <property type="match status" value="1"/>
</dbReference>
<sequence length="268" mass="29714">MRELLNLYDQQLRGLAEVADASELVRIGPLWAATFPARGRGFISYEPLDPDTDLAWLVAEAKQHYERDPRVTRVEWKLRDHDQLPGLVDLLGSHGFALQESETVMVGEVAQVIAAADPLPAGYSLHRAHDESELREAEELAGQVFGDGPEESIRLADQLVARMRTDPDSFEMWFVRDPTGQVVCSGRVDPVPGTDFAGLWGGACHPEHRGRGLYRALTAARARSAQARGHRLLQSDCTEYSRPILQRAGLVAITTTTPALWWRDQLAG</sequence>
<dbReference type="Gene3D" id="3.40.630.30">
    <property type="match status" value="1"/>
</dbReference>
<dbReference type="InterPro" id="IPR000182">
    <property type="entry name" value="GNAT_dom"/>
</dbReference>
<gene>
    <name evidence="2" type="ORF">ACFSCS_14585</name>
</gene>
<accession>A0ABW4RZD5</accession>
<evidence type="ECO:0000259" key="1">
    <source>
        <dbReference type="PROSITE" id="PS51186"/>
    </source>
</evidence>
<proteinExistence type="predicted"/>
<comment type="caution">
    <text evidence="2">The sequence shown here is derived from an EMBL/GenBank/DDBJ whole genome shotgun (WGS) entry which is preliminary data.</text>
</comment>
<keyword evidence="3" id="KW-1185">Reference proteome</keyword>
<evidence type="ECO:0000313" key="2">
    <source>
        <dbReference type="EMBL" id="MFD1891399.1"/>
    </source>
</evidence>
<dbReference type="InterPro" id="IPR016181">
    <property type="entry name" value="Acyl_CoA_acyltransferase"/>
</dbReference>
<organism evidence="2 3">
    <name type="scientific">Luteococcus peritonei</name>
    <dbReference type="NCBI Taxonomy" id="88874"/>
    <lineage>
        <taxon>Bacteria</taxon>
        <taxon>Bacillati</taxon>
        <taxon>Actinomycetota</taxon>
        <taxon>Actinomycetes</taxon>
        <taxon>Propionibacteriales</taxon>
        <taxon>Propionibacteriaceae</taxon>
        <taxon>Luteococcus</taxon>
    </lineage>
</organism>
<dbReference type="EMBL" id="JBHUFZ010000033">
    <property type="protein sequence ID" value="MFD1891399.1"/>
    <property type="molecule type" value="Genomic_DNA"/>
</dbReference>
<feature type="domain" description="N-acetyltransferase" evidence="1">
    <location>
        <begin position="132"/>
        <end position="267"/>
    </location>
</feature>
<dbReference type="RefSeq" id="WP_343875770.1">
    <property type="nucleotide sequence ID" value="NZ_BAAAIX010000034.1"/>
</dbReference>
<protein>
    <submittedName>
        <fullName evidence="2">GNAT family N-acetyltransferase</fullName>
    </submittedName>
</protein>
<dbReference type="PROSITE" id="PS51186">
    <property type="entry name" value="GNAT"/>
    <property type="match status" value="1"/>
</dbReference>
<evidence type="ECO:0000313" key="3">
    <source>
        <dbReference type="Proteomes" id="UP001597326"/>
    </source>
</evidence>